<dbReference type="Proteomes" id="UP000011083">
    <property type="component" value="Unassembled WGS sequence"/>
</dbReference>
<evidence type="ECO:0000313" key="2">
    <source>
        <dbReference type="Proteomes" id="UP000011083"/>
    </source>
</evidence>
<keyword evidence="2" id="KW-1185">Reference proteome</keyword>
<reference evidence="1 2" key="1">
    <citation type="journal article" date="2013" name="Genome Biol.">
        <title>Genome of Acanthamoeba castellanii highlights extensive lateral gene transfer and early evolution of tyrosine kinase signaling.</title>
        <authorList>
            <person name="Clarke M."/>
            <person name="Lohan A.J."/>
            <person name="Liu B."/>
            <person name="Lagkouvardos I."/>
            <person name="Roy S."/>
            <person name="Zafar N."/>
            <person name="Bertelli C."/>
            <person name="Schilde C."/>
            <person name="Kianianmomeni A."/>
            <person name="Burglin T.R."/>
            <person name="Frech C."/>
            <person name="Turcotte B."/>
            <person name="Kopec K.O."/>
            <person name="Synnott J.M."/>
            <person name="Choo C."/>
            <person name="Paponov I."/>
            <person name="Finkler A."/>
            <person name="Soon Heng Tan C."/>
            <person name="Hutchins A.P."/>
            <person name="Weinmeier T."/>
            <person name="Rattei T."/>
            <person name="Chu J.S."/>
            <person name="Gimenez G."/>
            <person name="Irimia M."/>
            <person name="Rigden D.J."/>
            <person name="Fitzpatrick D.A."/>
            <person name="Lorenzo-Morales J."/>
            <person name="Bateman A."/>
            <person name="Chiu C.H."/>
            <person name="Tang P."/>
            <person name="Hegemann P."/>
            <person name="Fromm H."/>
            <person name="Raoult D."/>
            <person name="Greub G."/>
            <person name="Miranda-Saavedra D."/>
            <person name="Chen N."/>
            <person name="Nash P."/>
            <person name="Ginger M.L."/>
            <person name="Horn M."/>
            <person name="Schaap P."/>
            <person name="Caler L."/>
            <person name="Loftus B."/>
        </authorList>
    </citation>
    <scope>NUCLEOTIDE SEQUENCE [LARGE SCALE GENOMIC DNA]</scope>
    <source>
        <strain evidence="1 2">Neff</strain>
    </source>
</reference>
<evidence type="ECO:0000313" key="1">
    <source>
        <dbReference type="EMBL" id="ELR22813.1"/>
    </source>
</evidence>
<accession>L8HDH6</accession>
<dbReference type="GeneID" id="14923774"/>
<dbReference type="KEGG" id="acan:ACA1_150030"/>
<dbReference type="AlphaFoldDB" id="L8HDH6"/>
<dbReference type="VEuPathDB" id="AmoebaDB:ACA1_150030"/>
<dbReference type="EMBL" id="KB007870">
    <property type="protein sequence ID" value="ELR22813.1"/>
    <property type="molecule type" value="Genomic_DNA"/>
</dbReference>
<dbReference type="RefSeq" id="XP_004351590.1">
    <property type="nucleotide sequence ID" value="XM_004351538.1"/>
</dbReference>
<proteinExistence type="predicted"/>
<name>L8HDH6_ACACF</name>
<sequence>MNMVKKGVVATPIGEAGQGFSTAQKVLRMSGALRQNWRGVHPLQPERQMQPSRARLLLRQRTNFRIWKTWAGKTKQLALSPRIYGSVTTVIVPTWTHTAHPVDESYGHDASNETFYPYKSTVKGTRHRDEKTVLGIINDQ</sequence>
<organism evidence="1 2">
    <name type="scientific">Acanthamoeba castellanii (strain ATCC 30010 / Neff)</name>
    <dbReference type="NCBI Taxonomy" id="1257118"/>
    <lineage>
        <taxon>Eukaryota</taxon>
        <taxon>Amoebozoa</taxon>
        <taxon>Discosea</taxon>
        <taxon>Longamoebia</taxon>
        <taxon>Centramoebida</taxon>
        <taxon>Acanthamoebidae</taxon>
        <taxon>Acanthamoeba</taxon>
    </lineage>
</organism>
<protein>
    <submittedName>
        <fullName evidence="1">Uncharacterized protein</fullName>
    </submittedName>
</protein>
<gene>
    <name evidence="1" type="ORF">ACA1_150030</name>
</gene>